<evidence type="ECO:0000256" key="2">
    <source>
        <dbReference type="ARBA" id="ARBA00022475"/>
    </source>
</evidence>
<feature type="transmembrane region" description="Helical" evidence="6">
    <location>
        <begin position="189"/>
        <end position="207"/>
    </location>
</feature>
<gene>
    <name evidence="7" type="primary">rhtB_2</name>
    <name evidence="7" type="ORF">SDC9_06288</name>
</gene>
<keyword evidence="5 6" id="KW-0472">Membrane</keyword>
<dbReference type="InterPro" id="IPR001123">
    <property type="entry name" value="LeuE-type"/>
</dbReference>
<dbReference type="PANTHER" id="PTHR30086">
    <property type="entry name" value="ARGININE EXPORTER PROTEIN ARGO"/>
    <property type="match status" value="1"/>
</dbReference>
<feature type="transmembrane region" description="Helical" evidence="6">
    <location>
        <begin position="154"/>
        <end position="177"/>
    </location>
</feature>
<evidence type="ECO:0000256" key="5">
    <source>
        <dbReference type="ARBA" id="ARBA00023136"/>
    </source>
</evidence>
<evidence type="ECO:0000313" key="7">
    <source>
        <dbReference type="EMBL" id="MPL60727.1"/>
    </source>
</evidence>
<evidence type="ECO:0000256" key="4">
    <source>
        <dbReference type="ARBA" id="ARBA00022989"/>
    </source>
</evidence>
<comment type="caution">
    <text evidence="7">The sequence shown here is derived from an EMBL/GenBank/DDBJ whole genome shotgun (WGS) entry which is preliminary data.</text>
</comment>
<accession>A0A644T2K3</accession>
<dbReference type="PIRSF" id="PIRSF006324">
    <property type="entry name" value="LeuE"/>
    <property type="match status" value="1"/>
</dbReference>
<dbReference type="Pfam" id="PF01810">
    <property type="entry name" value="LysE"/>
    <property type="match status" value="1"/>
</dbReference>
<dbReference type="EMBL" id="VSSQ01000013">
    <property type="protein sequence ID" value="MPL60727.1"/>
    <property type="molecule type" value="Genomic_DNA"/>
</dbReference>
<dbReference type="AlphaFoldDB" id="A0A644T2K3"/>
<reference evidence="7" key="1">
    <citation type="submission" date="2019-08" db="EMBL/GenBank/DDBJ databases">
        <authorList>
            <person name="Kucharzyk K."/>
            <person name="Murdoch R.W."/>
            <person name="Higgins S."/>
            <person name="Loffler F."/>
        </authorList>
    </citation>
    <scope>NUCLEOTIDE SEQUENCE</scope>
</reference>
<proteinExistence type="predicted"/>
<sequence length="208" mass="21424">MLETLMAFPPATLLAFLAGALVLNLTPGSDVLFAIASGLQGGPKAGMAAGFGVGIGGIFHTCATAFGLAALVAAHPGMLDIVRWAGAAYLLWIAVKSWRAVVPPPESVGGALLPRDAFRRGVITNVLNPKVALFMLAYLPQFTDPAIGPLWQQMLILGGIVFTGGTLITMGYGASAGWLGIRLARRMGVLNKVAALLFGGLAAKLALD</sequence>
<dbReference type="PANTHER" id="PTHR30086:SF20">
    <property type="entry name" value="ARGININE EXPORTER PROTEIN ARGO-RELATED"/>
    <property type="match status" value="1"/>
</dbReference>
<keyword evidence="3 6" id="KW-0812">Transmembrane</keyword>
<keyword evidence="2" id="KW-1003">Cell membrane</keyword>
<evidence type="ECO:0000256" key="6">
    <source>
        <dbReference type="SAM" id="Phobius"/>
    </source>
</evidence>
<name>A0A644T2K3_9ZZZZ</name>
<comment type="subcellular location">
    <subcellularLocation>
        <location evidence="1">Cell membrane</location>
        <topology evidence="1">Multi-pass membrane protein</topology>
    </subcellularLocation>
</comment>
<evidence type="ECO:0000256" key="3">
    <source>
        <dbReference type="ARBA" id="ARBA00022692"/>
    </source>
</evidence>
<organism evidence="7">
    <name type="scientific">bioreactor metagenome</name>
    <dbReference type="NCBI Taxonomy" id="1076179"/>
    <lineage>
        <taxon>unclassified sequences</taxon>
        <taxon>metagenomes</taxon>
        <taxon>ecological metagenomes</taxon>
    </lineage>
</organism>
<feature type="transmembrane region" description="Helical" evidence="6">
    <location>
        <begin position="51"/>
        <end position="74"/>
    </location>
</feature>
<evidence type="ECO:0000256" key="1">
    <source>
        <dbReference type="ARBA" id="ARBA00004651"/>
    </source>
</evidence>
<keyword evidence="4 6" id="KW-1133">Transmembrane helix</keyword>
<protein>
    <submittedName>
        <fullName evidence="7">Homoserine/homoserine lactone efflux protein</fullName>
    </submittedName>
</protein>
<dbReference type="GO" id="GO:0005886">
    <property type="term" value="C:plasma membrane"/>
    <property type="evidence" value="ECO:0007669"/>
    <property type="project" value="UniProtKB-SubCell"/>
</dbReference>
<dbReference type="GO" id="GO:0015171">
    <property type="term" value="F:amino acid transmembrane transporter activity"/>
    <property type="evidence" value="ECO:0007669"/>
    <property type="project" value="TreeGrafter"/>
</dbReference>